<dbReference type="Proteomes" id="UP001589865">
    <property type="component" value="Unassembled WGS sequence"/>
</dbReference>
<gene>
    <name evidence="5" type="ORF">ACFFGY_16645</name>
</gene>
<evidence type="ECO:0000313" key="6">
    <source>
        <dbReference type="Proteomes" id="UP001589865"/>
    </source>
</evidence>
<keyword evidence="3" id="KW-0029">Amino-acid transport</keyword>
<dbReference type="InterPro" id="IPR028082">
    <property type="entry name" value="Peripla_BP_I"/>
</dbReference>
<name>A0ABV6JVZ6_9PROT</name>
<dbReference type="PANTHER" id="PTHR30483:SF37">
    <property type="entry name" value="ABC TRANSPORTER SUBSTRATE-BINDING PROTEIN"/>
    <property type="match status" value="1"/>
</dbReference>
<dbReference type="PANTHER" id="PTHR30483">
    <property type="entry name" value="LEUCINE-SPECIFIC-BINDING PROTEIN"/>
    <property type="match status" value="1"/>
</dbReference>
<protein>
    <submittedName>
        <fullName evidence="5">ABC transporter substrate-binding protein</fullName>
    </submittedName>
</protein>
<dbReference type="RefSeq" id="WP_377045634.1">
    <property type="nucleotide sequence ID" value="NZ_JBHLUN010000012.1"/>
</dbReference>
<evidence type="ECO:0000256" key="2">
    <source>
        <dbReference type="ARBA" id="ARBA00022729"/>
    </source>
</evidence>
<dbReference type="InterPro" id="IPR051010">
    <property type="entry name" value="BCAA_transport"/>
</dbReference>
<evidence type="ECO:0000313" key="5">
    <source>
        <dbReference type="EMBL" id="MFC0409882.1"/>
    </source>
</evidence>
<accession>A0ABV6JVZ6</accession>
<dbReference type="InterPro" id="IPR006311">
    <property type="entry name" value="TAT_signal"/>
</dbReference>
<evidence type="ECO:0000256" key="1">
    <source>
        <dbReference type="ARBA" id="ARBA00010062"/>
    </source>
</evidence>
<dbReference type="InterPro" id="IPR028081">
    <property type="entry name" value="Leu-bd"/>
</dbReference>
<evidence type="ECO:0000256" key="3">
    <source>
        <dbReference type="ARBA" id="ARBA00022970"/>
    </source>
</evidence>
<dbReference type="Pfam" id="PF13458">
    <property type="entry name" value="Peripla_BP_6"/>
    <property type="match status" value="1"/>
</dbReference>
<keyword evidence="6" id="KW-1185">Reference proteome</keyword>
<dbReference type="Gene3D" id="3.40.50.2300">
    <property type="match status" value="2"/>
</dbReference>
<evidence type="ECO:0000259" key="4">
    <source>
        <dbReference type="Pfam" id="PF13458"/>
    </source>
</evidence>
<organism evidence="5 6">
    <name type="scientific">Roseomonas elaeocarpi</name>
    <dbReference type="NCBI Taxonomy" id="907779"/>
    <lineage>
        <taxon>Bacteria</taxon>
        <taxon>Pseudomonadati</taxon>
        <taxon>Pseudomonadota</taxon>
        <taxon>Alphaproteobacteria</taxon>
        <taxon>Acetobacterales</taxon>
        <taxon>Roseomonadaceae</taxon>
        <taxon>Roseomonas</taxon>
    </lineage>
</organism>
<keyword evidence="2" id="KW-0732">Signal</keyword>
<comment type="caution">
    <text evidence="5">The sequence shown here is derived from an EMBL/GenBank/DDBJ whole genome shotgun (WGS) entry which is preliminary data.</text>
</comment>
<keyword evidence="3" id="KW-0813">Transport</keyword>
<feature type="domain" description="Leucine-binding protein" evidence="4">
    <location>
        <begin position="30"/>
        <end position="368"/>
    </location>
</feature>
<proteinExistence type="inferred from homology"/>
<dbReference type="SUPFAM" id="SSF53822">
    <property type="entry name" value="Periplasmic binding protein-like I"/>
    <property type="match status" value="1"/>
</dbReference>
<dbReference type="EMBL" id="JBHLUN010000012">
    <property type="protein sequence ID" value="MFC0409882.1"/>
    <property type="molecule type" value="Genomic_DNA"/>
</dbReference>
<dbReference type="CDD" id="cd06330">
    <property type="entry name" value="PBP1_As_SBP-like"/>
    <property type="match status" value="1"/>
</dbReference>
<reference evidence="5 6" key="1">
    <citation type="submission" date="2024-09" db="EMBL/GenBank/DDBJ databases">
        <authorList>
            <person name="Sun Q."/>
            <person name="Mori K."/>
        </authorList>
    </citation>
    <scope>NUCLEOTIDE SEQUENCE [LARGE SCALE GENOMIC DNA]</scope>
    <source>
        <strain evidence="5 6">TBRC 5777</strain>
    </source>
</reference>
<comment type="similarity">
    <text evidence="1">Belongs to the leucine-binding protein family.</text>
</comment>
<sequence>MHPTRRQLLATAGGALLAAPAAVRAQGEVPIRIGEINSYTAVPSFTLPYRNAMNLAVDDLNAAGGVLGRKLELITRDDGGRPQDAVRLAAELVEAQKVDLLAGGYLSNVGLALGEYAANNRKLYVAGEPLTDALVWEHGNRFTFRLRPSTYMQAAILAEEAAKVPAHRWALVAPNYEYGQSAVKWFRQFLQARRPEVEFVTEQWPALGRIDAGPTVQAIEAAKPDAIFNVLFGPDLTAFVRQGNTRGLFDRRMVVSMLTGEPEYLDPLGDEAPEGWIVTGYPGEQIDTAEHRRFAESYRARFNEKPMCGSMVGYALIQSIAAGLSRAESADTEKLIAGFSGLEFETPVAHASYRALDHQATLGVFVGRTALKDDKGVMSDWRYVDGATLLPDDATVRTLRPAKD</sequence>
<dbReference type="PROSITE" id="PS51318">
    <property type="entry name" value="TAT"/>
    <property type="match status" value="1"/>
</dbReference>